<keyword evidence="4" id="KW-0812">Transmembrane</keyword>
<evidence type="ECO:0000256" key="9">
    <source>
        <dbReference type="ARBA" id="ARBA00023180"/>
    </source>
</evidence>
<keyword evidence="9" id="KW-0325">Glycoprotein</keyword>
<dbReference type="OrthoDB" id="514299at2759"/>
<evidence type="ECO:0000256" key="6">
    <source>
        <dbReference type="ARBA" id="ARBA00022989"/>
    </source>
</evidence>
<reference evidence="10" key="1">
    <citation type="submission" date="2022-03" db="EMBL/GenBank/DDBJ databases">
        <authorList>
            <person name="Martin C."/>
        </authorList>
    </citation>
    <scope>NUCLEOTIDE SEQUENCE</scope>
</reference>
<keyword evidence="8" id="KW-0472">Membrane</keyword>
<dbReference type="Gene3D" id="3.40.50.300">
    <property type="entry name" value="P-loop containing nucleotide triphosphate hydrolases"/>
    <property type="match status" value="1"/>
</dbReference>
<dbReference type="GO" id="GO:0000139">
    <property type="term" value="C:Golgi membrane"/>
    <property type="evidence" value="ECO:0007669"/>
    <property type="project" value="UniProtKB-SubCell"/>
</dbReference>
<protein>
    <submittedName>
        <fullName evidence="10">Uncharacterized protein</fullName>
    </submittedName>
</protein>
<keyword evidence="3" id="KW-0808">Transferase</keyword>
<evidence type="ECO:0000256" key="8">
    <source>
        <dbReference type="ARBA" id="ARBA00023136"/>
    </source>
</evidence>
<keyword evidence="5" id="KW-0735">Signal-anchor</keyword>
<keyword evidence="7" id="KW-0333">Golgi apparatus</keyword>
<dbReference type="InterPro" id="IPR009729">
    <property type="entry name" value="Gal-3-0_sulfotransfrase"/>
</dbReference>
<gene>
    <name evidence="10" type="ORF">OFUS_LOCUS8283</name>
</gene>
<evidence type="ECO:0000256" key="7">
    <source>
        <dbReference type="ARBA" id="ARBA00023034"/>
    </source>
</evidence>
<keyword evidence="6" id="KW-1133">Transmembrane helix</keyword>
<dbReference type="GO" id="GO:0001733">
    <property type="term" value="F:galactosylceramide sulfotransferase activity"/>
    <property type="evidence" value="ECO:0007669"/>
    <property type="project" value="InterPro"/>
</dbReference>
<evidence type="ECO:0000313" key="11">
    <source>
        <dbReference type="Proteomes" id="UP000749559"/>
    </source>
</evidence>
<comment type="subcellular location">
    <subcellularLocation>
        <location evidence="1">Golgi apparatus membrane</location>
        <topology evidence="1">Single-pass type II membrane protein</topology>
    </subcellularLocation>
</comment>
<evidence type="ECO:0000256" key="3">
    <source>
        <dbReference type="ARBA" id="ARBA00022679"/>
    </source>
</evidence>
<evidence type="ECO:0000313" key="10">
    <source>
        <dbReference type="EMBL" id="CAH1781747.1"/>
    </source>
</evidence>
<sequence length="382" mass="44328">MAKWTSICSILLLSATCLFVYLFGSYFDKVPSEGRSKHYENDYFGSTSIRGTCTPARNIVFIKVPKCGGSTITNVFQRYGEKHSLRFLFPKFGDVLIKPRDIRDHIGDDVNLIVNHVQFIENDMRKLMPRGTVYIGVLRNPLEQLKSLYNFAKKGIMKNGTIVSLADFEENPWKYQYVRIPKNQQSSYYGHLNKISTSQEIEEFILHVDSMFNLILITDHMKESIVLLGELLCWTLDDMLYVSQKVAADGKLGSLSTTSFDHTTNRALAERNYRIYSKVDYAMFEFFNKTLWRKIKAMGRRFEERLGKFDALLDSFHKRCKYTSESLGLSDEFVNSVIKEDSDSDDYLCHRMLLPSPLYIKYILRPNQNSRLQSFNNKVVLK</sequence>
<dbReference type="PANTHER" id="PTHR14647">
    <property type="entry name" value="GALACTOSE-3-O-SULFOTRANSFERASE"/>
    <property type="match status" value="1"/>
</dbReference>
<dbReference type="InterPro" id="IPR027417">
    <property type="entry name" value="P-loop_NTPase"/>
</dbReference>
<comment type="caution">
    <text evidence="10">The sequence shown here is derived from an EMBL/GenBank/DDBJ whole genome shotgun (WGS) entry which is preliminary data.</text>
</comment>
<evidence type="ECO:0000256" key="1">
    <source>
        <dbReference type="ARBA" id="ARBA00004323"/>
    </source>
</evidence>
<proteinExistence type="inferred from homology"/>
<dbReference type="GO" id="GO:0009247">
    <property type="term" value="P:glycolipid biosynthetic process"/>
    <property type="evidence" value="ECO:0007669"/>
    <property type="project" value="InterPro"/>
</dbReference>
<evidence type="ECO:0000256" key="4">
    <source>
        <dbReference type="ARBA" id="ARBA00022692"/>
    </source>
</evidence>
<evidence type="ECO:0000256" key="5">
    <source>
        <dbReference type="ARBA" id="ARBA00022968"/>
    </source>
</evidence>
<dbReference type="SUPFAM" id="SSF52540">
    <property type="entry name" value="P-loop containing nucleoside triphosphate hydrolases"/>
    <property type="match status" value="1"/>
</dbReference>
<keyword evidence="11" id="KW-1185">Reference proteome</keyword>
<organism evidence="10 11">
    <name type="scientific">Owenia fusiformis</name>
    <name type="common">Polychaete worm</name>
    <dbReference type="NCBI Taxonomy" id="6347"/>
    <lineage>
        <taxon>Eukaryota</taxon>
        <taxon>Metazoa</taxon>
        <taxon>Spiralia</taxon>
        <taxon>Lophotrochozoa</taxon>
        <taxon>Annelida</taxon>
        <taxon>Polychaeta</taxon>
        <taxon>Sedentaria</taxon>
        <taxon>Canalipalpata</taxon>
        <taxon>Sabellida</taxon>
        <taxon>Oweniida</taxon>
        <taxon>Oweniidae</taxon>
        <taxon>Owenia</taxon>
    </lineage>
</organism>
<name>A0A8J1YDM4_OWEFU</name>
<accession>A0A8J1YDM4</accession>
<dbReference type="Proteomes" id="UP000749559">
    <property type="component" value="Unassembled WGS sequence"/>
</dbReference>
<dbReference type="EMBL" id="CAIIXF020000004">
    <property type="protein sequence ID" value="CAH1781747.1"/>
    <property type="molecule type" value="Genomic_DNA"/>
</dbReference>
<comment type="similarity">
    <text evidence="2">Belongs to the galactose-3-O-sulfotransferase family.</text>
</comment>
<dbReference type="AlphaFoldDB" id="A0A8J1YDM4"/>
<evidence type="ECO:0000256" key="2">
    <source>
        <dbReference type="ARBA" id="ARBA00008124"/>
    </source>
</evidence>
<dbReference type="PANTHER" id="PTHR14647:SF87">
    <property type="entry name" value="PUTATIVE-RELATED"/>
    <property type="match status" value="1"/>
</dbReference>
<dbReference type="Pfam" id="PF06990">
    <property type="entry name" value="Gal-3-0_sulfotr"/>
    <property type="match status" value="1"/>
</dbReference>